<evidence type="ECO:0000313" key="4">
    <source>
        <dbReference type="Proteomes" id="UP000269692"/>
    </source>
</evidence>
<dbReference type="InterPro" id="IPR005064">
    <property type="entry name" value="BUG"/>
</dbReference>
<dbReference type="EMBL" id="RCTF01000016">
    <property type="protein sequence ID" value="RLP75141.1"/>
    <property type="molecule type" value="Genomic_DNA"/>
</dbReference>
<keyword evidence="4" id="KW-1185">Reference proteome</keyword>
<dbReference type="RefSeq" id="WP_121624607.1">
    <property type="nucleotide sequence ID" value="NZ_JACIIW010000011.1"/>
</dbReference>
<dbReference type="AlphaFoldDB" id="A0A3L7A6E8"/>
<dbReference type="OrthoDB" id="7375033at2"/>
<dbReference type="Pfam" id="PF03401">
    <property type="entry name" value="TctC"/>
    <property type="match status" value="1"/>
</dbReference>
<dbReference type="PANTHER" id="PTHR42928:SF5">
    <property type="entry name" value="BLR1237 PROTEIN"/>
    <property type="match status" value="1"/>
</dbReference>
<comment type="caution">
    <text evidence="3">The sequence shown here is derived from an EMBL/GenBank/DDBJ whole genome shotgun (WGS) entry which is preliminary data.</text>
</comment>
<comment type="similarity">
    <text evidence="1">Belongs to the UPF0065 (bug) family.</text>
</comment>
<feature type="chain" id="PRO_5017965250" evidence="2">
    <location>
        <begin position="26"/>
        <end position="333"/>
    </location>
</feature>
<dbReference type="InterPro" id="IPR042100">
    <property type="entry name" value="Bug_dom1"/>
</dbReference>
<dbReference type="PANTHER" id="PTHR42928">
    <property type="entry name" value="TRICARBOXYLATE-BINDING PROTEIN"/>
    <property type="match status" value="1"/>
</dbReference>
<gene>
    <name evidence="3" type="ORF">D9R14_17325</name>
</gene>
<sequence>MRKIKAALALAAALFAGLAAVAAHAQTAAPAQAEGYPTRPVTIIVPFAPGGSTDVLARVLANKLTKAWGQQVVVDNRTGAGGNVGANAVAKASPDGYTLGMGSIGTHAVNASLYASMPYDTVKDFAPITLVAEVGLLLVVHPSVPVNSVEELIAYAKANPGKLNYASGGNGASQHLAMELFKNMTGTEMAHIPYKGSGNAIGDLVGGQVQIMFGDMPLVLPYVQQGRLRALAFAGTKRSRAAPDIPTVDEAGVKGYAASAWYGLFAPAGTPAPIVDKVNAAVVKALAEPDTADFLMKQGAEAVGNTPAQFTAFQKREMDKWGKLIKVIGLRNE</sequence>
<protein>
    <submittedName>
        <fullName evidence="3">Tripartite tricarboxylate transporter substrate binding protein</fullName>
    </submittedName>
</protein>
<evidence type="ECO:0000256" key="2">
    <source>
        <dbReference type="SAM" id="SignalP"/>
    </source>
</evidence>
<dbReference type="PIRSF" id="PIRSF017082">
    <property type="entry name" value="YflP"/>
    <property type="match status" value="1"/>
</dbReference>
<reference evidence="3 4" key="1">
    <citation type="submission" date="2018-10" db="EMBL/GenBank/DDBJ databases">
        <title>Xanthobacter tagetidis genome sequencing and assembly.</title>
        <authorList>
            <person name="Maclea K.S."/>
            <person name="Goen A.E."/>
            <person name="Fatima S.A."/>
        </authorList>
    </citation>
    <scope>NUCLEOTIDE SEQUENCE [LARGE SCALE GENOMIC DNA]</scope>
    <source>
        <strain evidence="3 4">ATCC 700314</strain>
    </source>
</reference>
<evidence type="ECO:0000256" key="1">
    <source>
        <dbReference type="ARBA" id="ARBA00006987"/>
    </source>
</evidence>
<name>A0A3L7A6E8_9HYPH</name>
<organism evidence="3 4">
    <name type="scientific">Xanthobacter tagetidis</name>
    <dbReference type="NCBI Taxonomy" id="60216"/>
    <lineage>
        <taxon>Bacteria</taxon>
        <taxon>Pseudomonadati</taxon>
        <taxon>Pseudomonadota</taxon>
        <taxon>Alphaproteobacteria</taxon>
        <taxon>Hyphomicrobiales</taxon>
        <taxon>Xanthobacteraceae</taxon>
        <taxon>Xanthobacter</taxon>
    </lineage>
</organism>
<keyword evidence="2" id="KW-0732">Signal</keyword>
<dbReference type="Gene3D" id="3.40.190.150">
    <property type="entry name" value="Bordetella uptake gene, domain 1"/>
    <property type="match status" value="1"/>
</dbReference>
<proteinExistence type="inferred from homology"/>
<feature type="signal peptide" evidence="2">
    <location>
        <begin position="1"/>
        <end position="25"/>
    </location>
</feature>
<evidence type="ECO:0000313" key="3">
    <source>
        <dbReference type="EMBL" id="RLP75141.1"/>
    </source>
</evidence>
<accession>A0A3L7A6E8</accession>
<dbReference type="CDD" id="cd13578">
    <property type="entry name" value="PBP2_Bug27"/>
    <property type="match status" value="1"/>
</dbReference>
<dbReference type="Proteomes" id="UP000269692">
    <property type="component" value="Unassembled WGS sequence"/>
</dbReference>
<dbReference type="Gene3D" id="3.40.190.10">
    <property type="entry name" value="Periplasmic binding protein-like II"/>
    <property type="match status" value="1"/>
</dbReference>
<dbReference type="SUPFAM" id="SSF53850">
    <property type="entry name" value="Periplasmic binding protein-like II"/>
    <property type="match status" value="1"/>
</dbReference>